<comment type="caution">
    <text evidence="4">The sequence shown here is derived from an EMBL/GenBank/DDBJ whole genome shotgun (WGS) entry which is preliminary data.</text>
</comment>
<dbReference type="InterPro" id="IPR050231">
    <property type="entry name" value="Iron_ascorbate_oxido_reductase"/>
</dbReference>
<feature type="domain" description="Fe2OG dioxygenase" evidence="3">
    <location>
        <begin position="184"/>
        <end position="295"/>
    </location>
</feature>
<comment type="similarity">
    <text evidence="1 2">Belongs to the iron/ascorbate-dependent oxidoreductase family.</text>
</comment>
<keyword evidence="2" id="KW-0408">Iron</keyword>
<protein>
    <recommendedName>
        <fullName evidence="3">Fe2OG dioxygenase domain-containing protein</fullName>
    </recommendedName>
</protein>
<keyword evidence="2" id="KW-0479">Metal-binding</keyword>
<keyword evidence="5" id="KW-1185">Reference proteome</keyword>
<dbReference type="PROSITE" id="PS51471">
    <property type="entry name" value="FE2OG_OXY"/>
    <property type="match status" value="1"/>
</dbReference>
<proteinExistence type="inferred from homology"/>
<dbReference type="GO" id="GO:0016491">
    <property type="term" value="F:oxidoreductase activity"/>
    <property type="evidence" value="ECO:0007669"/>
    <property type="project" value="UniProtKB-KW"/>
</dbReference>
<dbReference type="Pfam" id="PF14226">
    <property type="entry name" value="DIOX_N"/>
    <property type="match status" value="1"/>
</dbReference>
<dbReference type="InterPro" id="IPR027443">
    <property type="entry name" value="IPNS-like_sf"/>
</dbReference>
<evidence type="ECO:0000313" key="4">
    <source>
        <dbReference type="EMBL" id="KAF6241101.1"/>
    </source>
</evidence>
<gene>
    <name evidence="4" type="ORF">HO173_000895</name>
</gene>
<dbReference type="GO" id="GO:0046872">
    <property type="term" value="F:metal ion binding"/>
    <property type="evidence" value="ECO:0007669"/>
    <property type="project" value="UniProtKB-KW"/>
</dbReference>
<evidence type="ECO:0000256" key="2">
    <source>
        <dbReference type="RuleBase" id="RU003682"/>
    </source>
</evidence>
<keyword evidence="2" id="KW-0560">Oxidoreductase</keyword>
<sequence length="357" mass="39191">MVSQRLFDALPPFPKDVSTADVPKFSLSRLFSGDSVYAHEVFETCRTTGFFLLEMGGEEIGDNMISEVDAMFDMSNNVFDLEIEEKTRYAQDASKGKFTGWKDIGIMKTDTGAPDRCEFYALAQDDIIGNMSSLPHPDAIESHRSTIECFLRHAHSILTQILSILDAGLGLQRGTLASLVSQERSSGTLVRMIRYPPQPLSNRRTSLLRHTDLGAITFLCSIVGGLQILTPGSDPTDEAAWRYIRPAPNCAIINIGDALVEWSGGILRSNMHRVTYAPGAQADSPRHSIAYLVRGNKSVSMKRLQSERIPSAAEDGEVEMDVSCEEWELNKNKALTAGADCARSRGGRDLVPAVKCS</sequence>
<name>A0A8H6LA33_9LECA</name>
<dbReference type="PANTHER" id="PTHR47990">
    <property type="entry name" value="2-OXOGLUTARATE (2OG) AND FE(II)-DEPENDENT OXYGENASE SUPERFAMILY PROTEIN-RELATED"/>
    <property type="match status" value="1"/>
</dbReference>
<dbReference type="Pfam" id="PF03171">
    <property type="entry name" value="2OG-FeII_Oxy"/>
    <property type="match status" value="1"/>
</dbReference>
<dbReference type="AlphaFoldDB" id="A0A8H6LA33"/>
<dbReference type="GO" id="GO:0044283">
    <property type="term" value="P:small molecule biosynthetic process"/>
    <property type="evidence" value="ECO:0007669"/>
    <property type="project" value="UniProtKB-ARBA"/>
</dbReference>
<dbReference type="InterPro" id="IPR044861">
    <property type="entry name" value="IPNS-like_FE2OG_OXY"/>
</dbReference>
<dbReference type="EMBL" id="JACCJC010000002">
    <property type="protein sequence ID" value="KAF6241101.1"/>
    <property type="molecule type" value="Genomic_DNA"/>
</dbReference>
<evidence type="ECO:0000313" key="5">
    <source>
        <dbReference type="Proteomes" id="UP000578531"/>
    </source>
</evidence>
<reference evidence="4 5" key="1">
    <citation type="journal article" date="2020" name="Genomics">
        <title>Complete, high-quality genomes from long-read metagenomic sequencing of two wolf lichen thalli reveals enigmatic genome architecture.</title>
        <authorList>
            <person name="McKenzie S.K."/>
            <person name="Walston R.F."/>
            <person name="Allen J.L."/>
        </authorList>
    </citation>
    <scope>NUCLEOTIDE SEQUENCE [LARGE SCALE GENOMIC DNA]</scope>
    <source>
        <strain evidence="4">WasteWater2</strain>
    </source>
</reference>
<accession>A0A8H6LA33</accession>
<dbReference type="InterPro" id="IPR005123">
    <property type="entry name" value="Oxoglu/Fe-dep_dioxygenase_dom"/>
</dbReference>
<dbReference type="GeneID" id="59282573"/>
<organism evidence="4 5">
    <name type="scientific">Letharia columbiana</name>
    <dbReference type="NCBI Taxonomy" id="112416"/>
    <lineage>
        <taxon>Eukaryota</taxon>
        <taxon>Fungi</taxon>
        <taxon>Dikarya</taxon>
        <taxon>Ascomycota</taxon>
        <taxon>Pezizomycotina</taxon>
        <taxon>Lecanoromycetes</taxon>
        <taxon>OSLEUM clade</taxon>
        <taxon>Lecanoromycetidae</taxon>
        <taxon>Lecanorales</taxon>
        <taxon>Lecanorineae</taxon>
        <taxon>Parmeliaceae</taxon>
        <taxon>Letharia</taxon>
    </lineage>
</organism>
<dbReference type="InterPro" id="IPR026992">
    <property type="entry name" value="DIOX_N"/>
</dbReference>
<dbReference type="Proteomes" id="UP000578531">
    <property type="component" value="Unassembled WGS sequence"/>
</dbReference>
<dbReference type="RefSeq" id="XP_037170349.1">
    <property type="nucleotide sequence ID" value="XM_037302842.1"/>
</dbReference>
<dbReference type="OrthoDB" id="288590at2759"/>
<evidence type="ECO:0000256" key="1">
    <source>
        <dbReference type="ARBA" id="ARBA00008056"/>
    </source>
</evidence>
<evidence type="ECO:0000259" key="3">
    <source>
        <dbReference type="PROSITE" id="PS51471"/>
    </source>
</evidence>
<dbReference type="Gene3D" id="2.60.120.330">
    <property type="entry name" value="B-lactam Antibiotic, Isopenicillin N Synthase, Chain"/>
    <property type="match status" value="1"/>
</dbReference>
<dbReference type="SUPFAM" id="SSF51197">
    <property type="entry name" value="Clavaminate synthase-like"/>
    <property type="match status" value="1"/>
</dbReference>